<feature type="transmembrane region" description="Helical" evidence="1">
    <location>
        <begin position="38"/>
        <end position="60"/>
    </location>
</feature>
<gene>
    <name evidence="2" type="ORF">F957_00420</name>
</gene>
<dbReference type="SUPFAM" id="SSF54523">
    <property type="entry name" value="Pili subunits"/>
    <property type="match status" value="1"/>
</dbReference>
<dbReference type="InterPro" id="IPR012902">
    <property type="entry name" value="N_methyl_site"/>
</dbReference>
<keyword evidence="1" id="KW-0812">Transmembrane</keyword>
<dbReference type="AlphaFoldDB" id="A0A829HP80"/>
<dbReference type="Gene3D" id="3.30.700.10">
    <property type="entry name" value="Glycoprotein, Type 4 Pilin"/>
    <property type="match status" value="1"/>
</dbReference>
<evidence type="ECO:0000256" key="1">
    <source>
        <dbReference type="SAM" id="Phobius"/>
    </source>
</evidence>
<organism evidence="2 3">
    <name type="scientific">Acinetobacter gyllenbergii CIP 110306 = MTCC 11365</name>
    <dbReference type="NCBI Taxonomy" id="1217657"/>
    <lineage>
        <taxon>Bacteria</taxon>
        <taxon>Pseudomonadati</taxon>
        <taxon>Pseudomonadota</taxon>
        <taxon>Gammaproteobacteria</taxon>
        <taxon>Moraxellales</taxon>
        <taxon>Moraxellaceae</taxon>
        <taxon>Acinetobacter</taxon>
    </lineage>
</organism>
<dbReference type="NCBIfam" id="TIGR02532">
    <property type="entry name" value="IV_pilin_GFxxxE"/>
    <property type="match status" value="1"/>
</dbReference>
<evidence type="ECO:0000313" key="3">
    <source>
        <dbReference type="Proteomes" id="UP000014523"/>
    </source>
</evidence>
<proteinExistence type="predicted"/>
<accession>A0A829HP80</accession>
<protein>
    <recommendedName>
        <fullName evidence="4">Prepilin-type N-terminal cleavage/methylation domain-containing protein</fullName>
    </recommendedName>
</protein>
<dbReference type="RefSeq" id="WP_016660121.1">
    <property type="nucleotide sequence ID" value="NZ_ASQH01000020.1"/>
</dbReference>
<dbReference type="Pfam" id="PF07963">
    <property type="entry name" value="N_methyl"/>
    <property type="match status" value="1"/>
</dbReference>
<evidence type="ECO:0000313" key="2">
    <source>
        <dbReference type="EMBL" id="EPF93074.1"/>
    </source>
</evidence>
<name>A0A829HP80_9GAMM</name>
<dbReference type="Proteomes" id="UP000014523">
    <property type="component" value="Unassembled WGS sequence"/>
</dbReference>
<sequence>MKRGHCLKFHSSHFLGEGFIKTRSPFTDPHRGFTMIELIVTVAVLAIVATLAAPSFTALYTQKKIESVSNTIKIKVSEARSQAVLLRDTTGLCLDSLSKQSCSAALSIPETDADRIFWVHLAHGVSVVNTSATSLLFNQNGGVKTSKNFELSKDGFVYCIQVGIVGDTIIKKGACT</sequence>
<dbReference type="EMBL" id="ATGG01000006">
    <property type="protein sequence ID" value="EPF93074.1"/>
    <property type="molecule type" value="Genomic_DNA"/>
</dbReference>
<comment type="caution">
    <text evidence="2">The sequence shown here is derived from an EMBL/GenBank/DDBJ whole genome shotgun (WGS) entry which is preliminary data.</text>
</comment>
<reference evidence="2 3" key="1">
    <citation type="submission" date="2013-06" db="EMBL/GenBank/DDBJ databases">
        <title>The Genome Sequence of Acinetobacter gyllenbergii CIP 110306.</title>
        <authorList>
            <consortium name="The Broad Institute Genome Sequencing Platform"/>
            <consortium name="The Broad Institute Genome Sequencing Center for Infectious Disease"/>
            <person name="Cerqueira G."/>
            <person name="Feldgarden M."/>
            <person name="Courvalin P."/>
            <person name="Perichon B."/>
            <person name="Grillot-Courvalin C."/>
            <person name="Clermont D."/>
            <person name="Rocha E."/>
            <person name="Yoon E.-J."/>
            <person name="Nemec A."/>
            <person name="Young S.K."/>
            <person name="Zeng Q."/>
            <person name="Gargeya S."/>
            <person name="Fitzgerald M."/>
            <person name="Abouelleil A."/>
            <person name="Alvarado L."/>
            <person name="Berlin A.M."/>
            <person name="Chapman S.B."/>
            <person name="Dewar J."/>
            <person name="Goldberg J."/>
            <person name="Griggs A."/>
            <person name="Gujja S."/>
            <person name="Hansen M."/>
            <person name="Howarth C."/>
            <person name="Imamovic A."/>
            <person name="Larimer J."/>
            <person name="McCowan C."/>
            <person name="Murphy C."/>
            <person name="Pearson M."/>
            <person name="Priest M."/>
            <person name="Roberts A."/>
            <person name="Saif S."/>
            <person name="Shea T."/>
            <person name="Sykes S."/>
            <person name="Wortman J."/>
            <person name="Nusbaum C."/>
            <person name="Birren B."/>
        </authorList>
    </citation>
    <scope>NUCLEOTIDE SEQUENCE [LARGE SCALE GENOMIC DNA]</scope>
    <source>
        <strain evidence="2 3">CIP 110306</strain>
    </source>
</reference>
<dbReference type="InterPro" id="IPR045584">
    <property type="entry name" value="Pilin-like"/>
</dbReference>
<keyword evidence="3" id="KW-1185">Reference proteome</keyword>
<evidence type="ECO:0008006" key="4">
    <source>
        <dbReference type="Google" id="ProtNLM"/>
    </source>
</evidence>
<keyword evidence="1" id="KW-0472">Membrane</keyword>
<keyword evidence="1" id="KW-1133">Transmembrane helix</keyword>